<dbReference type="EMBL" id="BRVO01000002">
    <property type="protein sequence ID" value="GLB50022.1"/>
    <property type="molecule type" value="Genomic_DNA"/>
</dbReference>
<protein>
    <submittedName>
        <fullName evidence="7">Sodium:calcium antiporter</fullName>
    </submittedName>
</protein>
<comment type="caution">
    <text evidence="7">The sequence shown here is derived from an EMBL/GenBank/DDBJ whole genome shotgun (WGS) entry which is preliminary data.</text>
</comment>
<feature type="transmembrane region" description="Helical" evidence="5">
    <location>
        <begin position="6"/>
        <end position="23"/>
    </location>
</feature>
<dbReference type="InterPro" id="IPR004837">
    <property type="entry name" value="NaCa_Exmemb"/>
</dbReference>
<evidence type="ECO:0000256" key="2">
    <source>
        <dbReference type="ARBA" id="ARBA00022692"/>
    </source>
</evidence>
<feature type="transmembrane region" description="Helical" evidence="5">
    <location>
        <begin position="103"/>
        <end position="121"/>
    </location>
</feature>
<sequence>MFLNIFFLLAGFTFLILGGNWLLKAAVALSLRLQIPKIIIGMTVVSLATSAPELIVSVNAALKGTPILAMGNVIGSNIANLGLVLSITILLGRIDVEKDFYQINWPVLMVSSLVLFGVIYFDGILSSYEGLIMVLLLIFFLVYLVRFQKPAVVDEAPEDDMPLPVTKTVLYLIVGGVGLWGGSELLIKGAVALAEDFNVSQKIIALTVIAIGTSIPELAASVTAVLKKEKAISLGNLLGSNIFNILAVLGITSTITPIQVGKEFNDDLFWMIGISALLLPLVFFPKNMRLSFLEGIVLLIVYGLFVYFTVLS</sequence>
<dbReference type="Proteomes" id="UP001143543">
    <property type="component" value="Unassembled WGS sequence"/>
</dbReference>
<keyword evidence="4 5" id="KW-0472">Membrane</keyword>
<evidence type="ECO:0000313" key="7">
    <source>
        <dbReference type="EMBL" id="GLB50022.1"/>
    </source>
</evidence>
<evidence type="ECO:0000256" key="5">
    <source>
        <dbReference type="SAM" id="Phobius"/>
    </source>
</evidence>
<feature type="domain" description="Sodium/calcium exchanger membrane region" evidence="6">
    <location>
        <begin position="5"/>
        <end position="145"/>
    </location>
</feature>
<feature type="transmembrane region" description="Helical" evidence="5">
    <location>
        <begin position="203"/>
        <end position="226"/>
    </location>
</feature>
<dbReference type="NCBIfam" id="TIGR00367">
    <property type="entry name" value="calcium/sodium antiporter"/>
    <property type="match status" value="1"/>
</dbReference>
<evidence type="ECO:0000313" key="8">
    <source>
        <dbReference type="Proteomes" id="UP001143543"/>
    </source>
</evidence>
<evidence type="ECO:0000256" key="3">
    <source>
        <dbReference type="ARBA" id="ARBA00022989"/>
    </source>
</evidence>
<dbReference type="PANTHER" id="PTHR10846">
    <property type="entry name" value="SODIUM/POTASSIUM/CALCIUM EXCHANGER"/>
    <property type="match status" value="1"/>
</dbReference>
<evidence type="ECO:0000259" key="6">
    <source>
        <dbReference type="Pfam" id="PF01699"/>
    </source>
</evidence>
<evidence type="ECO:0000256" key="1">
    <source>
        <dbReference type="ARBA" id="ARBA00004141"/>
    </source>
</evidence>
<feature type="transmembrane region" description="Helical" evidence="5">
    <location>
        <begin position="35"/>
        <end position="55"/>
    </location>
</feature>
<accession>A0ABQ5MM39</accession>
<comment type="subcellular location">
    <subcellularLocation>
        <location evidence="1">Membrane</location>
        <topology evidence="1">Multi-pass membrane protein</topology>
    </subcellularLocation>
</comment>
<feature type="transmembrane region" description="Helical" evidence="5">
    <location>
        <begin position="238"/>
        <end position="256"/>
    </location>
</feature>
<keyword evidence="2 5" id="KW-0812">Transmembrane</keyword>
<proteinExistence type="predicted"/>
<evidence type="ECO:0000256" key="4">
    <source>
        <dbReference type="ARBA" id="ARBA00023136"/>
    </source>
</evidence>
<dbReference type="InterPro" id="IPR044880">
    <property type="entry name" value="NCX_ion-bd_dom_sf"/>
</dbReference>
<organism evidence="7 8">
    <name type="scientific">Neptunitalea lumnitzerae</name>
    <dbReference type="NCBI Taxonomy" id="2965509"/>
    <lineage>
        <taxon>Bacteria</taxon>
        <taxon>Pseudomonadati</taxon>
        <taxon>Bacteroidota</taxon>
        <taxon>Flavobacteriia</taxon>
        <taxon>Flavobacteriales</taxon>
        <taxon>Flavobacteriaceae</taxon>
        <taxon>Neptunitalea</taxon>
    </lineage>
</organism>
<reference evidence="7" key="1">
    <citation type="submission" date="2022-07" db="EMBL/GenBank/DDBJ databases">
        <title>Taxonomy of Novel Oxalotrophic and Methylotrophic Bacteria.</title>
        <authorList>
            <person name="Sahin N."/>
            <person name="Tani A."/>
        </authorList>
    </citation>
    <scope>NUCLEOTIDE SEQUENCE</scope>
    <source>
        <strain evidence="7">Y10</strain>
    </source>
</reference>
<dbReference type="Gene3D" id="1.20.1420.30">
    <property type="entry name" value="NCX, central ion-binding region"/>
    <property type="match status" value="1"/>
</dbReference>
<keyword evidence="8" id="KW-1185">Reference proteome</keyword>
<feature type="domain" description="Sodium/calcium exchanger membrane region" evidence="6">
    <location>
        <begin position="169"/>
        <end position="310"/>
    </location>
</feature>
<dbReference type="PANTHER" id="PTHR10846:SF8">
    <property type="entry name" value="INNER MEMBRANE PROTEIN YRBG"/>
    <property type="match status" value="1"/>
</dbReference>
<keyword evidence="3 5" id="KW-1133">Transmembrane helix</keyword>
<dbReference type="Pfam" id="PF01699">
    <property type="entry name" value="Na_Ca_ex"/>
    <property type="match status" value="2"/>
</dbReference>
<feature type="transmembrane region" description="Helical" evidence="5">
    <location>
        <begin position="67"/>
        <end position="91"/>
    </location>
</feature>
<name>A0ABQ5MM39_9FLAO</name>
<dbReference type="InterPro" id="IPR004481">
    <property type="entry name" value="K/Na/Ca-exchanger"/>
</dbReference>
<dbReference type="RefSeq" id="WP_281765638.1">
    <property type="nucleotide sequence ID" value="NZ_BRVO01000002.1"/>
</dbReference>
<feature type="transmembrane region" description="Helical" evidence="5">
    <location>
        <begin position="292"/>
        <end position="310"/>
    </location>
</feature>
<gene>
    <name evidence="7" type="ORF">Y10_23900</name>
</gene>
<feature type="transmembrane region" description="Helical" evidence="5">
    <location>
        <begin position="268"/>
        <end position="285"/>
    </location>
</feature>
<feature type="transmembrane region" description="Helical" evidence="5">
    <location>
        <begin position="127"/>
        <end position="147"/>
    </location>
</feature>
<feature type="transmembrane region" description="Helical" evidence="5">
    <location>
        <begin position="168"/>
        <end position="191"/>
    </location>
</feature>